<accession>A0ABN1N8U9</accession>
<evidence type="ECO:0000313" key="1">
    <source>
        <dbReference type="EMBL" id="GAA0897872.1"/>
    </source>
</evidence>
<proteinExistence type="predicted"/>
<comment type="caution">
    <text evidence="1">The sequence shown here is derived from an EMBL/GenBank/DDBJ whole genome shotgun (WGS) entry which is preliminary data.</text>
</comment>
<dbReference type="RefSeq" id="WP_343944958.1">
    <property type="nucleotide sequence ID" value="NZ_BAAAHP010000187.1"/>
</dbReference>
<evidence type="ECO:0000313" key="2">
    <source>
        <dbReference type="Proteomes" id="UP001499967"/>
    </source>
</evidence>
<gene>
    <name evidence="1" type="ORF">GCM10009559_59270</name>
</gene>
<keyword evidence="2" id="KW-1185">Reference proteome</keyword>
<name>A0ABN1N8U9_9PSEU</name>
<evidence type="ECO:0008006" key="3">
    <source>
        <dbReference type="Google" id="ProtNLM"/>
    </source>
</evidence>
<dbReference type="EMBL" id="BAAAHP010000187">
    <property type="protein sequence ID" value="GAA0897872.1"/>
    <property type="molecule type" value="Genomic_DNA"/>
</dbReference>
<reference evidence="1 2" key="1">
    <citation type="journal article" date="2019" name="Int. J. Syst. Evol. Microbiol.">
        <title>The Global Catalogue of Microorganisms (GCM) 10K type strain sequencing project: providing services to taxonomists for standard genome sequencing and annotation.</title>
        <authorList>
            <consortium name="The Broad Institute Genomics Platform"/>
            <consortium name="The Broad Institute Genome Sequencing Center for Infectious Disease"/>
            <person name="Wu L."/>
            <person name="Ma J."/>
        </authorList>
    </citation>
    <scope>NUCLEOTIDE SEQUENCE [LARGE SCALE GENOMIC DNA]</scope>
    <source>
        <strain evidence="1 2">JCM 11117</strain>
    </source>
</reference>
<sequence length="115" mass="12875">MSPTTDRDLKHVEQQMLMARPWEAAEPESLWEITGEYPGGKHSFTECLAITLPEHVTGSERPLFVFVGALATTNEPVDPAWITHARPLLLVHRDEPSTAYWVDDQHWITGAAVTA</sequence>
<organism evidence="1 2">
    <name type="scientific">Pseudonocardia zijingensis</name>
    <dbReference type="NCBI Taxonomy" id="153376"/>
    <lineage>
        <taxon>Bacteria</taxon>
        <taxon>Bacillati</taxon>
        <taxon>Actinomycetota</taxon>
        <taxon>Actinomycetes</taxon>
        <taxon>Pseudonocardiales</taxon>
        <taxon>Pseudonocardiaceae</taxon>
        <taxon>Pseudonocardia</taxon>
    </lineage>
</organism>
<protein>
    <recommendedName>
        <fullName evidence="3">SOS response associated peptidase (SRAP)</fullName>
    </recommendedName>
</protein>
<dbReference type="Proteomes" id="UP001499967">
    <property type="component" value="Unassembled WGS sequence"/>
</dbReference>